<name>A0AA95ML87_9BACI</name>
<dbReference type="KEGG" id="nnv:QNH39_15935"/>
<dbReference type="AlphaFoldDB" id="A0AA95ML87"/>
<dbReference type="Proteomes" id="UP001178288">
    <property type="component" value="Chromosome"/>
</dbReference>
<evidence type="ECO:0000313" key="1">
    <source>
        <dbReference type="EMBL" id="WHY84158.1"/>
    </source>
</evidence>
<proteinExistence type="predicted"/>
<keyword evidence="2" id="KW-1185">Reference proteome</keyword>
<gene>
    <name evidence="1" type="ORF">QNH39_15935</name>
</gene>
<sequence length="61" mass="6623">MEKILSYIKLKGDAATVTLIQPGNEDDIWSVNSAGQDEVENSGQKEKSPEFDVIGTALNDI</sequence>
<dbReference type="RefSeq" id="WP_156487446.1">
    <property type="nucleotide sequence ID" value="NZ_CP126114.1"/>
</dbReference>
<dbReference type="EMBL" id="CP126114">
    <property type="protein sequence ID" value="WHY84158.1"/>
    <property type="molecule type" value="Genomic_DNA"/>
</dbReference>
<organism evidence="1 2">
    <name type="scientific">Neobacillus novalis</name>
    <dbReference type="NCBI Taxonomy" id="220687"/>
    <lineage>
        <taxon>Bacteria</taxon>
        <taxon>Bacillati</taxon>
        <taxon>Bacillota</taxon>
        <taxon>Bacilli</taxon>
        <taxon>Bacillales</taxon>
        <taxon>Bacillaceae</taxon>
        <taxon>Neobacillus</taxon>
    </lineage>
</organism>
<accession>A0AA95ML87</accession>
<protein>
    <submittedName>
        <fullName evidence="1">Uncharacterized protein</fullName>
    </submittedName>
</protein>
<evidence type="ECO:0000313" key="2">
    <source>
        <dbReference type="Proteomes" id="UP001178288"/>
    </source>
</evidence>
<reference evidence="1" key="1">
    <citation type="submission" date="2023-05" db="EMBL/GenBank/DDBJ databases">
        <title>Comparative genomics of Bacillaceae isolates and their secondary metabolite potential.</title>
        <authorList>
            <person name="Song L."/>
            <person name="Nielsen L.J."/>
            <person name="Mohite O."/>
            <person name="Xu X."/>
            <person name="Weber T."/>
            <person name="Kovacs A.T."/>
        </authorList>
    </citation>
    <scope>NUCLEOTIDE SEQUENCE</scope>
    <source>
        <strain evidence="1">XLM17</strain>
    </source>
</reference>